<accession>A0A173T491</accession>
<feature type="transmembrane region" description="Helical" evidence="1">
    <location>
        <begin position="122"/>
        <end position="145"/>
    </location>
</feature>
<dbReference type="InterPro" id="IPR036390">
    <property type="entry name" value="WH_DNA-bd_sf"/>
</dbReference>
<dbReference type="SUPFAM" id="SSF46785">
    <property type="entry name" value="Winged helix' DNA-binding domain"/>
    <property type="match status" value="1"/>
</dbReference>
<dbReference type="InterPro" id="IPR036388">
    <property type="entry name" value="WH-like_DNA-bd_sf"/>
</dbReference>
<organism evidence="2 3">
    <name type="scientific">Roseburia intestinalis</name>
    <dbReference type="NCBI Taxonomy" id="166486"/>
    <lineage>
        <taxon>Bacteria</taxon>
        <taxon>Bacillati</taxon>
        <taxon>Bacillota</taxon>
        <taxon>Clostridia</taxon>
        <taxon>Lachnospirales</taxon>
        <taxon>Lachnospiraceae</taxon>
        <taxon>Roseburia</taxon>
    </lineage>
</organism>
<sequence>MFPNSKKDFRVIGLSIIINFIISFITYFIDKPFWFNENQLLYIFATIAQITGSLLGLTLAAYTLIDDKFKKIGDSEESSLDYANQIRAENFDNLISISILSIFTIILSLLVLLIYRNRHLEITIFFMLESIYIFIQLLIKIYIFIQDANPNNIIIKKEKEKELFDSEYTTNHIMEEKSFASFITYYNVLEEAIKNYAQKQLPEKNNNINLQFLDSLSILRDLDIISQKCYAQINELRLYRNSLVHSTEDNKIVNPTLFEILKNICNLFLSLTESSANDNLYSEAKIKLDNYVDSLASNIDEKLLCFLIKHPGATLQDIAGSLNITVSATKRKLQKLITYGYVTKQGNNKHITFHPDSSLPEINGSFSFDYSNNNGVYIIGDNEWKFSTKWSKGSDKIIHAYSDSDDIDCIARIKNVSNISNMQKDILLKQDYSSRCRDIGIGDVVIWKNIHGHYLLTLVKQIQDDTRDHDSDLLECEYKIIL</sequence>
<keyword evidence="1" id="KW-1133">Transmembrane helix</keyword>
<feature type="transmembrane region" description="Helical" evidence="1">
    <location>
        <begin position="12"/>
        <end position="29"/>
    </location>
</feature>
<reference evidence="2 3" key="1">
    <citation type="submission" date="2015-09" db="EMBL/GenBank/DDBJ databases">
        <authorList>
            <consortium name="Pathogen Informatics"/>
        </authorList>
    </citation>
    <scope>NUCLEOTIDE SEQUENCE [LARGE SCALE GENOMIC DNA]</scope>
    <source>
        <strain evidence="2 3">2789STDY5834960</strain>
    </source>
</reference>
<dbReference type="Gene3D" id="1.10.10.10">
    <property type="entry name" value="Winged helix-like DNA-binding domain superfamily/Winged helix DNA-binding domain"/>
    <property type="match status" value="1"/>
</dbReference>
<feature type="transmembrane region" description="Helical" evidence="1">
    <location>
        <begin position="41"/>
        <end position="65"/>
    </location>
</feature>
<evidence type="ECO:0000256" key="1">
    <source>
        <dbReference type="SAM" id="Phobius"/>
    </source>
</evidence>
<feature type="transmembrane region" description="Helical" evidence="1">
    <location>
        <begin position="94"/>
        <end position="115"/>
    </location>
</feature>
<protein>
    <submittedName>
        <fullName evidence="2">Uncharacterized protein conserved in archaea</fullName>
    </submittedName>
</protein>
<gene>
    <name evidence="2" type="ORF">ERS852572_01320</name>
</gene>
<dbReference type="Proteomes" id="UP000095350">
    <property type="component" value="Unassembled WGS sequence"/>
</dbReference>
<evidence type="ECO:0000313" key="3">
    <source>
        <dbReference type="Proteomes" id="UP000095350"/>
    </source>
</evidence>
<keyword evidence="1" id="KW-0812">Transmembrane</keyword>
<dbReference type="PaxDb" id="166486-ERS852572_01320"/>
<dbReference type="Pfam" id="PF13412">
    <property type="entry name" value="HTH_24"/>
    <property type="match status" value="1"/>
</dbReference>
<name>A0A173T491_9FIRM</name>
<dbReference type="RefSeq" id="WP_055193843.1">
    <property type="nucleotide sequence ID" value="NZ_CABIYH010000008.1"/>
</dbReference>
<keyword evidence="1" id="KW-0472">Membrane</keyword>
<proteinExistence type="predicted"/>
<dbReference type="AlphaFoldDB" id="A0A173T491"/>
<evidence type="ECO:0000313" key="2">
    <source>
        <dbReference type="EMBL" id="CUM96745.1"/>
    </source>
</evidence>
<dbReference type="STRING" id="166486.ERS852572_01320"/>
<dbReference type="EMBL" id="CYXZ01000008">
    <property type="protein sequence ID" value="CUM96745.1"/>
    <property type="molecule type" value="Genomic_DNA"/>
</dbReference>